<name>A0A8J7JTD9_9CYAN</name>
<evidence type="ECO:0000313" key="15">
    <source>
        <dbReference type="Proteomes" id="UP000620559"/>
    </source>
</evidence>
<keyword evidence="6 12" id="KW-0681">Retinal protein</keyword>
<keyword evidence="8 12" id="KW-0157">Chromophore</keyword>
<dbReference type="GO" id="GO:0007602">
    <property type="term" value="P:phototransduction"/>
    <property type="evidence" value="ECO:0007669"/>
    <property type="project" value="UniProtKB-KW"/>
</dbReference>
<evidence type="ECO:0000256" key="3">
    <source>
        <dbReference type="ARBA" id="ARBA00022543"/>
    </source>
</evidence>
<keyword evidence="5 13" id="KW-0812">Transmembrane</keyword>
<dbReference type="GO" id="GO:0010461">
    <property type="term" value="F:light-activated monoatomic ion channel activity"/>
    <property type="evidence" value="ECO:0007669"/>
    <property type="project" value="InterPro"/>
</dbReference>
<feature type="transmembrane region" description="Helical" evidence="13">
    <location>
        <begin position="51"/>
        <end position="68"/>
    </location>
</feature>
<dbReference type="RefSeq" id="WP_193920665.1">
    <property type="nucleotide sequence ID" value="NZ_JADEWL010000037.1"/>
</dbReference>
<evidence type="ECO:0000256" key="11">
    <source>
        <dbReference type="PIRSR" id="PIRSR038142-1"/>
    </source>
</evidence>
<dbReference type="InterPro" id="IPR017402">
    <property type="entry name" value="Proteorhodopsin"/>
</dbReference>
<dbReference type="PROSITE" id="PS00950">
    <property type="entry name" value="BACTERIAL_OPSIN_1"/>
    <property type="match status" value="1"/>
</dbReference>
<dbReference type="PANTHER" id="PTHR28286:SF2">
    <property type="entry name" value="BACTERIORHODOPSIN _OPSIN, NOPA (EUROFUNG)"/>
    <property type="match status" value="1"/>
</dbReference>
<accession>A0A8J7JTD9</accession>
<keyword evidence="10" id="KW-0675">Receptor</keyword>
<comment type="similarity">
    <text evidence="2">Belongs to the archaeal/bacterial/fungal opsin family.</text>
</comment>
<keyword evidence="15" id="KW-1185">Reference proteome</keyword>
<dbReference type="PANTHER" id="PTHR28286">
    <property type="match status" value="1"/>
</dbReference>
<feature type="site" description="Primary proton donor" evidence="11">
    <location>
        <position position="111"/>
    </location>
</feature>
<feature type="transmembrane region" description="Helical" evidence="13">
    <location>
        <begin position="101"/>
        <end position="119"/>
    </location>
</feature>
<dbReference type="InterPro" id="IPR018229">
    <property type="entry name" value="Rhodopsin_retinal_BS"/>
</dbReference>
<dbReference type="EMBL" id="JADEWL010000037">
    <property type="protein sequence ID" value="MBE9213599.1"/>
    <property type="molecule type" value="Genomic_DNA"/>
</dbReference>
<dbReference type="AlphaFoldDB" id="A0A8J7JTD9"/>
<comment type="subcellular location">
    <subcellularLocation>
        <location evidence="1">Membrane</location>
        <topology evidence="1">Multi-pass membrane protein</topology>
    </subcellularLocation>
</comment>
<evidence type="ECO:0000256" key="8">
    <source>
        <dbReference type="ARBA" id="ARBA00022991"/>
    </source>
</evidence>
<keyword evidence="7 13" id="KW-1133">Transmembrane helix</keyword>
<dbReference type="Proteomes" id="UP000620559">
    <property type="component" value="Unassembled WGS sequence"/>
</dbReference>
<evidence type="ECO:0000256" key="7">
    <source>
        <dbReference type="ARBA" id="ARBA00022989"/>
    </source>
</evidence>
<feature type="transmembrane region" description="Helical" evidence="13">
    <location>
        <begin position="150"/>
        <end position="172"/>
    </location>
</feature>
<dbReference type="Pfam" id="PF01036">
    <property type="entry name" value="Bac_rhodopsin"/>
    <property type="match status" value="1"/>
</dbReference>
<dbReference type="SMART" id="SM01021">
    <property type="entry name" value="Bac_rhodopsin"/>
    <property type="match status" value="1"/>
</dbReference>
<reference evidence="14" key="1">
    <citation type="submission" date="2020-10" db="EMBL/GenBank/DDBJ databases">
        <authorList>
            <person name="Castelo-Branco R."/>
            <person name="Eusebio N."/>
            <person name="Adriana R."/>
            <person name="Vieira A."/>
            <person name="Brugerolle De Fraissinette N."/>
            <person name="Rezende De Castro R."/>
            <person name="Schneider M.P."/>
            <person name="Vasconcelos V."/>
            <person name="Leao P.N."/>
        </authorList>
    </citation>
    <scope>NUCLEOTIDE SEQUENCE</scope>
    <source>
        <strain evidence="14">LEGE 06105</strain>
    </source>
</reference>
<feature type="transmembrane region" description="Helical" evidence="13">
    <location>
        <begin position="223"/>
        <end position="245"/>
    </location>
</feature>
<evidence type="ECO:0000256" key="6">
    <source>
        <dbReference type="ARBA" id="ARBA00022925"/>
    </source>
</evidence>
<dbReference type="Gene3D" id="1.20.1070.10">
    <property type="entry name" value="Rhodopsin 7-helix transmembrane proteins"/>
    <property type="match status" value="1"/>
</dbReference>
<evidence type="ECO:0000256" key="9">
    <source>
        <dbReference type="ARBA" id="ARBA00023136"/>
    </source>
</evidence>
<feature type="transmembrane region" description="Helical" evidence="13">
    <location>
        <begin position="126"/>
        <end position="144"/>
    </location>
</feature>
<evidence type="ECO:0000313" key="14">
    <source>
        <dbReference type="EMBL" id="MBE9213599.1"/>
    </source>
</evidence>
<dbReference type="SUPFAM" id="SSF81321">
    <property type="entry name" value="Family A G protein-coupled receptor-like"/>
    <property type="match status" value="1"/>
</dbReference>
<dbReference type="GO" id="GO:0009881">
    <property type="term" value="F:photoreceptor activity"/>
    <property type="evidence" value="ECO:0007669"/>
    <property type="project" value="UniProtKB-KW"/>
</dbReference>
<feature type="transmembrane region" description="Helical" evidence="13">
    <location>
        <begin position="193"/>
        <end position="211"/>
    </location>
</feature>
<evidence type="ECO:0000256" key="10">
    <source>
        <dbReference type="ARBA" id="ARBA00023170"/>
    </source>
</evidence>
<evidence type="ECO:0000256" key="2">
    <source>
        <dbReference type="ARBA" id="ARBA00008130"/>
    </source>
</evidence>
<keyword evidence="4" id="KW-0716">Sensory transduction</keyword>
<evidence type="ECO:0000256" key="12">
    <source>
        <dbReference type="PIRSR" id="PIRSR038142-50"/>
    </source>
</evidence>
<feature type="site" description="Primary proton acceptor" evidence="11">
    <location>
        <position position="100"/>
    </location>
</feature>
<sequence>MVNYLAYIPPSLSPTQFNLVYNALSLCIAAMIGAALFFFNAKSLVGDKYKPAILISGVVVSIAAYHYFRIFNSWDAAYTLKEGVYLTTGEVFNDAYRYADWILTVPLLLTEAVAVLALSKELAKPLLIKLVLASVLMIATGYPGEISDNVITRIVWGTISTIPFAYILYLLWIQLGKSLENQPEQVKTLITQMRLLLLLSWGVYPIAYLLPELGIFGSPAATVGIQIGYTIADILAKPIFGLLVYSIAKVKTQVDATEAGVGLPISSEN</sequence>
<keyword evidence="3" id="KW-0600">Photoreceptor protein</keyword>
<evidence type="ECO:0000256" key="1">
    <source>
        <dbReference type="ARBA" id="ARBA00004141"/>
    </source>
</evidence>
<dbReference type="InterPro" id="IPR001425">
    <property type="entry name" value="Arc/bac/fun_rhodopsins"/>
</dbReference>
<evidence type="ECO:0000256" key="4">
    <source>
        <dbReference type="ARBA" id="ARBA00022606"/>
    </source>
</evidence>
<dbReference type="FunFam" id="1.20.1070.10:FF:000965">
    <property type="entry name" value="Gll0198 protein"/>
    <property type="match status" value="1"/>
</dbReference>
<dbReference type="CDD" id="cd15242">
    <property type="entry name" value="7tm_Proteorhodopsin"/>
    <property type="match status" value="1"/>
</dbReference>
<comment type="PTM">
    <text evidence="12">Contains one covalently linked retinal chromophore.</text>
</comment>
<organism evidence="14 15">
    <name type="scientific">Plectonema cf. radiosum LEGE 06105</name>
    <dbReference type="NCBI Taxonomy" id="945769"/>
    <lineage>
        <taxon>Bacteria</taxon>
        <taxon>Bacillati</taxon>
        <taxon>Cyanobacteriota</taxon>
        <taxon>Cyanophyceae</taxon>
        <taxon>Oscillatoriophycideae</taxon>
        <taxon>Oscillatoriales</taxon>
        <taxon>Microcoleaceae</taxon>
        <taxon>Plectonema</taxon>
    </lineage>
</organism>
<evidence type="ECO:0000256" key="5">
    <source>
        <dbReference type="ARBA" id="ARBA00022692"/>
    </source>
</evidence>
<protein>
    <submittedName>
        <fullName evidence="14">Bacteriorhodopsin</fullName>
    </submittedName>
</protein>
<evidence type="ECO:0000256" key="13">
    <source>
        <dbReference type="SAM" id="Phobius"/>
    </source>
</evidence>
<feature type="modified residue" description="N6-(retinylidene)lysine" evidence="12">
    <location>
        <position position="237"/>
    </location>
</feature>
<gene>
    <name evidence="14" type="ORF">IQ247_13135</name>
</gene>
<feature type="transmembrane region" description="Helical" evidence="13">
    <location>
        <begin position="20"/>
        <end position="39"/>
    </location>
</feature>
<comment type="caution">
    <text evidence="14">The sequence shown here is derived from an EMBL/GenBank/DDBJ whole genome shotgun (WGS) entry which is preliminary data.</text>
</comment>
<feature type="site" description="Primary proton donor" evidence="11">
    <location>
        <position position="108"/>
    </location>
</feature>
<dbReference type="GO" id="GO:0016020">
    <property type="term" value="C:membrane"/>
    <property type="evidence" value="ECO:0007669"/>
    <property type="project" value="UniProtKB-SubCell"/>
</dbReference>
<dbReference type="PIRSF" id="PIRSF038142">
    <property type="entry name" value="Rhodopsin_bac_prd"/>
    <property type="match status" value="1"/>
</dbReference>
<proteinExistence type="inferred from homology"/>
<dbReference type="PRINTS" id="PR00251">
    <property type="entry name" value="BACTRLOPSIN"/>
</dbReference>
<keyword evidence="9 13" id="KW-0472">Membrane</keyword>